<dbReference type="Proteomes" id="UP001145114">
    <property type="component" value="Unassembled WGS sequence"/>
</dbReference>
<gene>
    <name evidence="1" type="ORF">EV182_005972</name>
</gene>
<evidence type="ECO:0000313" key="1">
    <source>
        <dbReference type="EMBL" id="KAJ1673058.1"/>
    </source>
</evidence>
<sequence length="209" mass="23294">MQRTSWNHWQLRDVVACPKSKSQLYTINRTYVEMYDTEKLRSTRIMSDLTFDPVSLAVSDEYVVVGGQHSELAVASLKNPGRTRIAYIGGSINNYVVFEHQRPHEYRRDSGYIDSDGHYHHHYSDNASSGGDSYHQLRSGNPYRQLTVSSSANSSTAAATTAIGSSNSSTEPRILVCNNDHTVKVVSIPDINVDTEIQFPTAINYGECA</sequence>
<accession>A0ACC1HD78</accession>
<dbReference type="EMBL" id="JAMZIH010007454">
    <property type="protein sequence ID" value="KAJ1673058.1"/>
    <property type="molecule type" value="Genomic_DNA"/>
</dbReference>
<organism evidence="1 2">
    <name type="scientific">Spiromyces aspiralis</name>
    <dbReference type="NCBI Taxonomy" id="68401"/>
    <lineage>
        <taxon>Eukaryota</taxon>
        <taxon>Fungi</taxon>
        <taxon>Fungi incertae sedis</taxon>
        <taxon>Zoopagomycota</taxon>
        <taxon>Kickxellomycotina</taxon>
        <taxon>Kickxellomycetes</taxon>
        <taxon>Kickxellales</taxon>
        <taxon>Kickxellaceae</taxon>
        <taxon>Spiromyces</taxon>
    </lineage>
</organism>
<comment type="caution">
    <text evidence="1">The sequence shown here is derived from an EMBL/GenBank/DDBJ whole genome shotgun (WGS) entry which is preliminary data.</text>
</comment>
<name>A0ACC1HD78_9FUNG</name>
<proteinExistence type="predicted"/>
<reference evidence="1" key="1">
    <citation type="submission" date="2022-06" db="EMBL/GenBank/DDBJ databases">
        <title>Phylogenomic reconstructions and comparative analyses of Kickxellomycotina fungi.</title>
        <authorList>
            <person name="Reynolds N.K."/>
            <person name="Stajich J.E."/>
            <person name="Barry K."/>
            <person name="Grigoriev I.V."/>
            <person name="Crous P."/>
            <person name="Smith M.E."/>
        </authorList>
    </citation>
    <scope>NUCLEOTIDE SEQUENCE</scope>
    <source>
        <strain evidence="1">RSA 2271</strain>
    </source>
</reference>
<evidence type="ECO:0000313" key="2">
    <source>
        <dbReference type="Proteomes" id="UP001145114"/>
    </source>
</evidence>
<keyword evidence="2" id="KW-1185">Reference proteome</keyword>
<protein>
    <submittedName>
        <fullName evidence="1">Uncharacterized protein</fullName>
    </submittedName>
</protein>